<comment type="caution">
    <text evidence="2">The sequence shown here is derived from an EMBL/GenBank/DDBJ whole genome shotgun (WGS) entry which is preliminary data.</text>
</comment>
<gene>
    <name evidence="2" type="ORF">FOB64_000652</name>
</gene>
<reference evidence="2 3" key="1">
    <citation type="submission" date="2020-03" db="EMBL/GenBank/DDBJ databases">
        <title>FDA dAtabase for Regulatory Grade micrObial Sequences (FDA-ARGOS): Supporting development and validation of Infectious Disease Dx tests.</title>
        <authorList>
            <person name="Campos J."/>
            <person name="Goldberg B."/>
            <person name="Tallon L."/>
            <person name="Sadzewicz L."/>
            <person name="Vavikolanu K."/>
            <person name="Mehta A."/>
            <person name="Aluvathingal J."/>
            <person name="Nadendla S."/>
            <person name="Nandy P."/>
            <person name="Geyer C."/>
            <person name="Yan Y."/>
            <person name="Sichtig H."/>
        </authorList>
    </citation>
    <scope>NUCLEOTIDE SEQUENCE [LARGE SCALE GENOMIC DNA]</scope>
    <source>
        <strain evidence="2 3">FDAARGOS_656</strain>
    </source>
</reference>
<evidence type="ECO:0000313" key="3">
    <source>
        <dbReference type="Proteomes" id="UP000536275"/>
    </source>
</evidence>
<feature type="compositionally biased region" description="Acidic residues" evidence="1">
    <location>
        <begin position="158"/>
        <end position="169"/>
    </location>
</feature>
<proteinExistence type="predicted"/>
<name>A0A8H6C4K4_CANAX</name>
<feature type="region of interest" description="Disordered" evidence="1">
    <location>
        <begin position="157"/>
        <end position="176"/>
    </location>
</feature>
<dbReference type="AlphaFoldDB" id="A0A8H6C4K4"/>
<protein>
    <submittedName>
        <fullName evidence="2">Uncharacterized protein</fullName>
    </submittedName>
</protein>
<evidence type="ECO:0000313" key="2">
    <source>
        <dbReference type="EMBL" id="KAF6072633.1"/>
    </source>
</evidence>
<dbReference type="Proteomes" id="UP000536275">
    <property type="component" value="Unassembled WGS sequence"/>
</dbReference>
<organism evidence="2 3">
    <name type="scientific">Candida albicans</name>
    <name type="common">Yeast</name>
    <dbReference type="NCBI Taxonomy" id="5476"/>
    <lineage>
        <taxon>Eukaryota</taxon>
        <taxon>Fungi</taxon>
        <taxon>Dikarya</taxon>
        <taxon>Ascomycota</taxon>
        <taxon>Saccharomycotina</taxon>
        <taxon>Pichiomycetes</taxon>
        <taxon>Debaryomycetaceae</taxon>
        <taxon>Candida/Lodderomyces clade</taxon>
        <taxon>Candida</taxon>
    </lineage>
</organism>
<accession>A0A8H6C4K4</accession>
<sequence length="219" mass="25269">MNSIDYSYPQKFVPTTVNLDLHINILKDTTTFEIIQQPIYKQFTNKTFQDPLNDILKISRQKINNYQLSLPEEEEEEHSESELESDKENDIVGVSKTVDLNQSTPIKKLPPTIPSAAPAPIPLRNKKSDNLACHADNILRMAIDSTIISSNSFTINSFEEDDDDEEGEGVDDHDHDHDFLQENSLIQLLKYKNSKRELRFKPPVIKFILMQMILISYYK</sequence>
<dbReference type="EMBL" id="JABWAD010000007">
    <property type="protein sequence ID" value="KAF6072633.1"/>
    <property type="molecule type" value="Genomic_DNA"/>
</dbReference>
<evidence type="ECO:0000256" key="1">
    <source>
        <dbReference type="SAM" id="MobiDB-lite"/>
    </source>
</evidence>